<dbReference type="Pfam" id="PF18116">
    <property type="entry name" value="SNX17_FERM_C"/>
    <property type="match status" value="1"/>
</dbReference>
<evidence type="ECO:0000313" key="6">
    <source>
        <dbReference type="Proteomes" id="UP001652740"/>
    </source>
</evidence>
<evidence type="ECO:0000313" key="7">
    <source>
        <dbReference type="RefSeq" id="XP_052757680.1"/>
    </source>
</evidence>
<dbReference type="InterPro" id="IPR036871">
    <property type="entry name" value="PX_dom_sf"/>
</dbReference>
<dbReference type="InterPro" id="IPR001683">
    <property type="entry name" value="PX_dom"/>
</dbReference>
<dbReference type="SUPFAM" id="SSF64268">
    <property type="entry name" value="PX domain"/>
    <property type="match status" value="1"/>
</dbReference>
<dbReference type="InterPro" id="IPR040842">
    <property type="entry name" value="SNX17/31_FERM"/>
</dbReference>
<organism evidence="6 7">
    <name type="scientific">Galleria mellonella</name>
    <name type="common">Greater wax moth</name>
    <dbReference type="NCBI Taxonomy" id="7137"/>
    <lineage>
        <taxon>Eukaryota</taxon>
        <taxon>Metazoa</taxon>
        <taxon>Ecdysozoa</taxon>
        <taxon>Arthropoda</taxon>
        <taxon>Hexapoda</taxon>
        <taxon>Insecta</taxon>
        <taxon>Pterygota</taxon>
        <taxon>Neoptera</taxon>
        <taxon>Endopterygota</taxon>
        <taxon>Lepidoptera</taxon>
        <taxon>Glossata</taxon>
        <taxon>Ditrysia</taxon>
        <taxon>Pyraloidea</taxon>
        <taxon>Pyralidae</taxon>
        <taxon>Galleriinae</taxon>
        <taxon>Galleria</taxon>
    </lineage>
</organism>
<evidence type="ECO:0000256" key="1">
    <source>
        <dbReference type="ARBA" id="ARBA00010883"/>
    </source>
</evidence>
<keyword evidence="6" id="KW-1185">Reference proteome</keyword>
<reference evidence="7" key="1">
    <citation type="submission" date="2025-08" db="UniProtKB">
        <authorList>
            <consortium name="RefSeq"/>
        </authorList>
    </citation>
    <scope>IDENTIFICATION</scope>
    <source>
        <tissue evidence="7">Whole larvae</tissue>
    </source>
</reference>
<dbReference type="GeneID" id="113511405"/>
<evidence type="ECO:0000256" key="3">
    <source>
        <dbReference type="ARBA" id="ARBA00022927"/>
    </source>
</evidence>
<dbReference type="Gene3D" id="3.30.1520.10">
    <property type="entry name" value="Phox-like domain"/>
    <property type="match status" value="1"/>
</dbReference>
<dbReference type="Pfam" id="PF00787">
    <property type="entry name" value="PX"/>
    <property type="match status" value="1"/>
</dbReference>
<sequence length="491" mass="55951">MHFSIPDLQQFHDDNGVSYTGYNMYIDGFFHCTARYKQLLSLHEQLQAQNPFFKLPQFPPKKLFLTSSQLEERRVLLEKYIQLVGQNPVLANSDLLITFLFSAQQETHSVKMHEVDIEISLMNGYRIPLSVSSTDSSSTILDIACNYINLPKDLTKYFSLYLINWSCAKDGEPALKKLEEYESPYISQKYVRPEDKIVLRKSYWDPCYDVDLMIDRVSLDLLYLQIIEDLDLGWITADLQTKDILSSYEAKKQKREYIELARTLRHYGRIPAGQAITDAGNLGVSGDMVRVRVSLASKELTLTSETNPAREQRFKVTRMRCWRITTLHTKVRSNGMTVTSLQMERPQTNGHGSLLEESNKNFELSFEYLISKDNLKWITLKTEHATFISVCLQSIVDELMRQKNGSGPVTPRCGKRGSLTYLRRDGSSQLITPSSSSDTLSSANGDSFTSGSSREIFSVQKLTEKFASVAFKTGRDCVENNAFEAIGDEEL</sequence>
<dbReference type="Gene3D" id="2.30.29.30">
    <property type="entry name" value="Pleckstrin-homology domain (PH domain)/Phosphotyrosine-binding domain (PTB)"/>
    <property type="match status" value="1"/>
</dbReference>
<keyword evidence="2" id="KW-0813">Transport</keyword>
<dbReference type="PANTHER" id="PTHR12431:SF14">
    <property type="entry name" value="LD15323P"/>
    <property type="match status" value="1"/>
</dbReference>
<dbReference type="Proteomes" id="UP001652740">
    <property type="component" value="Unplaced"/>
</dbReference>
<evidence type="ECO:0000256" key="4">
    <source>
        <dbReference type="SAM" id="MobiDB-lite"/>
    </source>
</evidence>
<keyword evidence="3" id="KW-0653">Protein transport</keyword>
<dbReference type="PROSITE" id="PS50195">
    <property type="entry name" value="PX"/>
    <property type="match status" value="1"/>
</dbReference>
<dbReference type="InterPro" id="IPR048763">
    <property type="entry name" value="SNX17-31_FERM_F1"/>
</dbReference>
<dbReference type="Gene3D" id="1.20.80.60">
    <property type="match status" value="1"/>
</dbReference>
<dbReference type="InterPro" id="IPR048767">
    <property type="entry name" value="SNX17-31_FERM_F2"/>
</dbReference>
<gene>
    <name evidence="7" type="primary">LOC113511405</name>
</gene>
<proteinExistence type="inferred from homology"/>
<feature type="domain" description="PX" evidence="5">
    <location>
        <begin position="1"/>
        <end position="107"/>
    </location>
</feature>
<dbReference type="Gene3D" id="3.10.20.90">
    <property type="entry name" value="Phosphatidylinositol 3-kinase Catalytic Subunit, Chain A, domain 1"/>
    <property type="match status" value="1"/>
</dbReference>
<dbReference type="InterPro" id="IPR011993">
    <property type="entry name" value="PH-like_dom_sf"/>
</dbReference>
<dbReference type="RefSeq" id="XP_052757680.1">
    <property type="nucleotide sequence ID" value="XM_052901720.1"/>
</dbReference>
<evidence type="ECO:0000256" key="2">
    <source>
        <dbReference type="ARBA" id="ARBA00022448"/>
    </source>
</evidence>
<feature type="region of interest" description="Disordered" evidence="4">
    <location>
        <begin position="428"/>
        <end position="451"/>
    </location>
</feature>
<evidence type="ECO:0000259" key="5">
    <source>
        <dbReference type="PROSITE" id="PS50195"/>
    </source>
</evidence>
<name>A0ABM3N277_GALME</name>
<protein>
    <submittedName>
        <fullName evidence="7">Sorting nexin-17 isoform X1</fullName>
    </submittedName>
</protein>
<dbReference type="CDD" id="cd06885">
    <property type="entry name" value="PX_SNX17_31"/>
    <property type="match status" value="1"/>
</dbReference>
<feature type="compositionally biased region" description="Low complexity" evidence="4">
    <location>
        <begin position="434"/>
        <end position="447"/>
    </location>
</feature>
<dbReference type="Pfam" id="PF21273">
    <property type="entry name" value="SNX17-27-31_F1_FERM"/>
    <property type="match status" value="1"/>
</dbReference>
<dbReference type="PANTHER" id="PTHR12431">
    <property type="entry name" value="SORTING NEXIN 17 AND 27"/>
    <property type="match status" value="1"/>
</dbReference>
<dbReference type="Pfam" id="PF21271">
    <property type="entry name" value="SNX17-31_F2_FERM"/>
    <property type="match status" value="1"/>
</dbReference>
<dbReference type="SMART" id="SM00312">
    <property type="entry name" value="PX"/>
    <property type="match status" value="1"/>
</dbReference>
<accession>A0ABM3N277</accession>
<comment type="similarity">
    <text evidence="1">Belongs to the sorting nexin family.</text>
</comment>